<dbReference type="PANTHER" id="PTHR34122">
    <property type="entry name" value="EXPRESSED PROTEIN-RELATED"/>
    <property type="match status" value="1"/>
</dbReference>
<dbReference type="Pfam" id="PF08879">
    <property type="entry name" value="WRC"/>
    <property type="match status" value="1"/>
</dbReference>
<name>A0AAN8W5W5_9MAGN</name>
<evidence type="ECO:0000256" key="1">
    <source>
        <dbReference type="ARBA" id="ARBA00023242"/>
    </source>
</evidence>
<feature type="compositionally biased region" description="Basic and acidic residues" evidence="3">
    <location>
        <begin position="348"/>
        <end position="358"/>
    </location>
</feature>
<keyword evidence="1" id="KW-0539">Nucleus</keyword>
<dbReference type="PROSITE" id="PS51667">
    <property type="entry name" value="WRC"/>
    <property type="match status" value="1"/>
</dbReference>
<feature type="region of interest" description="Disordered" evidence="3">
    <location>
        <begin position="14"/>
        <end position="79"/>
    </location>
</feature>
<sequence>MRIRKRAVPLPLSLLSPVPLSDPHLNHHSSPPSSLLQPQPRLFHQPTPAKTTNPDKILSGAVHHTPHSCSKPSDPPNQPDLDHHFLTTIIGEEPIINIYKSLEMEEEEKDERLKEGEMKSNDTRKDSMLGAEAAPGVLALANSSHQVGRSWYEEDKVVPLKKKRGSLERVATDDDDEDYDEVTEKEKKWKMTMKTKMETRTNKKLAQQRERRVCSSNTNTSSKLLQDQAIRSLETKRGFDHDNHNNNINIDMNTMNTSVTKKGRGGAIMEGSRCSRVNGRGWRCCQPTLVGYSLCEHHLGKGRLRSMTSVRSRSTNIGASSASKSSTYNNNNNNNNITISAPTMNEGNRNKLEERDGHESEEEEEDDMVSKMGKKTGIVKARSISSLLGQTRSNANAVAAADHENKLYAEVIWQI</sequence>
<feature type="region of interest" description="Disordered" evidence="3">
    <location>
        <begin position="198"/>
        <end position="221"/>
    </location>
</feature>
<keyword evidence="6" id="KW-1185">Reference proteome</keyword>
<feature type="compositionally biased region" description="Basic and acidic residues" evidence="3">
    <location>
        <begin position="198"/>
        <end position="213"/>
    </location>
</feature>
<comment type="caution">
    <text evidence="5">The sequence shown here is derived from an EMBL/GenBank/DDBJ whole genome shotgun (WGS) entry which is preliminary data.</text>
</comment>
<evidence type="ECO:0000256" key="3">
    <source>
        <dbReference type="SAM" id="MobiDB-lite"/>
    </source>
</evidence>
<dbReference type="InterPro" id="IPR014977">
    <property type="entry name" value="WRC_dom"/>
</dbReference>
<comment type="caution">
    <text evidence="2">Lacks conserved residue(s) required for the propagation of feature annotation.</text>
</comment>
<feature type="region of interest" description="Disordered" evidence="3">
    <location>
        <begin position="306"/>
        <end position="375"/>
    </location>
</feature>
<feature type="compositionally biased region" description="Low complexity" evidence="3">
    <location>
        <begin position="14"/>
        <end position="42"/>
    </location>
</feature>
<proteinExistence type="predicted"/>
<feature type="compositionally biased region" description="Low complexity" evidence="3">
    <location>
        <begin position="314"/>
        <end position="341"/>
    </location>
</feature>
<dbReference type="Proteomes" id="UP001370490">
    <property type="component" value="Unassembled WGS sequence"/>
</dbReference>
<reference evidence="5 6" key="1">
    <citation type="submission" date="2023-12" db="EMBL/GenBank/DDBJ databases">
        <title>A high-quality genome assembly for Dillenia turbinata (Dilleniales).</title>
        <authorList>
            <person name="Chanderbali A."/>
        </authorList>
    </citation>
    <scope>NUCLEOTIDE SEQUENCE [LARGE SCALE GENOMIC DNA]</scope>
    <source>
        <strain evidence="5">LSX21</strain>
        <tissue evidence="5">Leaf</tissue>
    </source>
</reference>
<dbReference type="EMBL" id="JBAMMX010000004">
    <property type="protein sequence ID" value="KAK6941936.1"/>
    <property type="molecule type" value="Genomic_DNA"/>
</dbReference>
<protein>
    <submittedName>
        <fullName evidence="5">WRC domain</fullName>
    </submittedName>
</protein>
<evidence type="ECO:0000256" key="2">
    <source>
        <dbReference type="PROSITE-ProRule" id="PRU01002"/>
    </source>
</evidence>
<accession>A0AAN8W5W5</accession>
<feature type="domain" description="WRC" evidence="4">
    <location>
        <begin position="268"/>
        <end position="312"/>
    </location>
</feature>
<evidence type="ECO:0000313" key="6">
    <source>
        <dbReference type="Proteomes" id="UP001370490"/>
    </source>
</evidence>
<dbReference type="AlphaFoldDB" id="A0AAN8W5W5"/>
<evidence type="ECO:0000259" key="4">
    <source>
        <dbReference type="PROSITE" id="PS51667"/>
    </source>
</evidence>
<gene>
    <name evidence="5" type="ORF">RJ641_027313</name>
</gene>
<dbReference type="PANTHER" id="PTHR34122:SF1">
    <property type="entry name" value="EXPRESSED PROTEIN"/>
    <property type="match status" value="1"/>
</dbReference>
<evidence type="ECO:0000313" key="5">
    <source>
        <dbReference type="EMBL" id="KAK6941936.1"/>
    </source>
</evidence>
<organism evidence="5 6">
    <name type="scientific">Dillenia turbinata</name>
    <dbReference type="NCBI Taxonomy" id="194707"/>
    <lineage>
        <taxon>Eukaryota</taxon>
        <taxon>Viridiplantae</taxon>
        <taxon>Streptophyta</taxon>
        <taxon>Embryophyta</taxon>
        <taxon>Tracheophyta</taxon>
        <taxon>Spermatophyta</taxon>
        <taxon>Magnoliopsida</taxon>
        <taxon>eudicotyledons</taxon>
        <taxon>Gunneridae</taxon>
        <taxon>Pentapetalae</taxon>
        <taxon>Dilleniales</taxon>
        <taxon>Dilleniaceae</taxon>
        <taxon>Dillenia</taxon>
    </lineage>
</organism>